<evidence type="ECO:0000256" key="2">
    <source>
        <dbReference type="ARBA" id="ARBA00022448"/>
    </source>
</evidence>
<dbReference type="InterPro" id="IPR050480">
    <property type="entry name" value="CysZ-like"/>
</dbReference>
<keyword evidence="8" id="KW-0764">Sulfate transport</keyword>
<evidence type="ECO:0000256" key="7">
    <source>
        <dbReference type="ARBA" id="ARBA00022989"/>
    </source>
</evidence>
<evidence type="ECO:0000256" key="5">
    <source>
        <dbReference type="ARBA" id="ARBA00022605"/>
    </source>
</evidence>
<protein>
    <submittedName>
        <fullName evidence="11">EI24 domain-containing protein</fullName>
    </submittedName>
</protein>
<evidence type="ECO:0000313" key="12">
    <source>
        <dbReference type="Proteomes" id="UP001183226"/>
    </source>
</evidence>
<sequence>MSTPLRDLFSGVGVLLKGAGMVIRNPRLFVLGMIPPLVTSLLFVAAFAALLLNIDDLTAWLTPFADGWSSGMQTTLRVAAGVMLVAGAVLIMVVAFTGLTLALGFPLYDTIAEMVDDELGDAPPDSDEPVVRSVVRALRQSLGLITVSALVAIPLFAGGFIPVVGQTVIPVVSAIFGGWMLTIELLGAAFDRRGRRRIKDRRDAMKQRRMLVLGFGIPSYLLLAVPFVAVLVFPAATAGGTILARRLLPAAPLQTVDATPPPIL</sequence>
<proteinExistence type="predicted"/>
<evidence type="ECO:0000256" key="8">
    <source>
        <dbReference type="ARBA" id="ARBA00023032"/>
    </source>
</evidence>
<name>A0ABU2KT23_9ACTN</name>
<gene>
    <name evidence="11" type="ORF">RM446_09955</name>
</gene>
<keyword evidence="2" id="KW-0813">Transport</keyword>
<keyword evidence="7 10" id="KW-1133">Transmembrane helix</keyword>
<evidence type="ECO:0000256" key="9">
    <source>
        <dbReference type="ARBA" id="ARBA00023136"/>
    </source>
</evidence>
<keyword evidence="5" id="KW-0028">Amino-acid biosynthesis</keyword>
<evidence type="ECO:0000313" key="11">
    <source>
        <dbReference type="EMBL" id="MDT0302432.1"/>
    </source>
</evidence>
<evidence type="ECO:0000256" key="1">
    <source>
        <dbReference type="ARBA" id="ARBA00004141"/>
    </source>
</evidence>
<organism evidence="11 12">
    <name type="scientific">Streptomonospora wellingtoniae</name>
    <dbReference type="NCBI Taxonomy" id="3075544"/>
    <lineage>
        <taxon>Bacteria</taxon>
        <taxon>Bacillati</taxon>
        <taxon>Actinomycetota</taxon>
        <taxon>Actinomycetes</taxon>
        <taxon>Streptosporangiales</taxon>
        <taxon>Nocardiopsidaceae</taxon>
        <taxon>Streptomonospora</taxon>
    </lineage>
</organism>
<comment type="caution">
    <text evidence="11">The sequence shown here is derived from an EMBL/GenBank/DDBJ whole genome shotgun (WGS) entry which is preliminary data.</text>
</comment>
<dbReference type="EMBL" id="JAVREK010000008">
    <property type="protein sequence ID" value="MDT0302432.1"/>
    <property type="molecule type" value="Genomic_DNA"/>
</dbReference>
<feature type="transmembrane region" description="Helical" evidence="10">
    <location>
        <begin position="78"/>
        <end position="105"/>
    </location>
</feature>
<evidence type="ECO:0000256" key="6">
    <source>
        <dbReference type="ARBA" id="ARBA00022692"/>
    </source>
</evidence>
<comment type="subcellular location">
    <subcellularLocation>
        <location evidence="1">Membrane</location>
        <topology evidence="1">Multi-pass membrane protein</topology>
    </subcellularLocation>
</comment>
<dbReference type="Proteomes" id="UP001183226">
    <property type="component" value="Unassembled WGS sequence"/>
</dbReference>
<keyword evidence="6 10" id="KW-0812">Transmembrane</keyword>
<keyword evidence="12" id="KW-1185">Reference proteome</keyword>
<evidence type="ECO:0000256" key="4">
    <source>
        <dbReference type="ARBA" id="ARBA00022519"/>
    </source>
</evidence>
<dbReference type="Pfam" id="PF07264">
    <property type="entry name" value="EI24"/>
    <property type="match status" value="1"/>
</dbReference>
<keyword evidence="3" id="KW-1003">Cell membrane</keyword>
<reference evidence="12" key="1">
    <citation type="submission" date="2023-07" db="EMBL/GenBank/DDBJ databases">
        <title>30 novel species of actinomycetes from the DSMZ collection.</title>
        <authorList>
            <person name="Nouioui I."/>
        </authorList>
    </citation>
    <scope>NUCLEOTIDE SEQUENCE [LARGE SCALE GENOMIC DNA]</scope>
    <source>
        <strain evidence="12">DSM 45055</strain>
    </source>
</reference>
<dbReference type="InterPro" id="IPR059112">
    <property type="entry name" value="CysZ/EI24"/>
</dbReference>
<dbReference type="RefSeq" id="WP_311544915.1">
    <property type="nucleotide sequence ID" value="NZ_JAVREK010000008.1"/>
</dbReference>
<evidence type="ECO:0000256" key="10">
    <source>
        <dbReference type="SAM" id="Phobius"/>
    </source>
</evidence>
<keyword evidence="9 10" id="KW-0472">Membrane</keyword>
<dbReference type="PANTHER" id="PTHR37468:SF1">
    <property type="entry name" value="SULFATE TRANSPORTER CYSZ"/>
    <property type="match status" value="1"/>
</dbReference>
<keyword evidence="4" id="KW-0997">Cell inner membrane</keyword>
<feature type="transmembrane region" description="Helical" evidence="10">
    <location>
        <begin position="211"/>
        <end position="236"/>
    </location>
</feature>
<feature type="transmembrane region" description="Helical" evidence="10">
    <location>
        <begin position="167"/>
        <end position="190"/>
    </location>
</feature>
<feature type="transmembrane region" description="Helical" evidence="10">
    <location>
        <begin position="28"/>
        <end position="52"/>
    </location>
</feature>
<feature type="transmembrane region" description="Helical" evidence="10">
    <location>
        <begin position="142"/>
        <end position="161"/>
    </location>
</feature>
<evidence type="ECO:0000256" key="3">
    <source>
        <dbReference type="ARBA" id="ARBA00022475"/>
    </source>
</evidence>
<dbReference type="PANTHER" id="PTHR37468">
    <property type="entry name" value="SULFATE TRANSPORTER CYSZ"/>
    <property type="match status" value="1"/>
</dbReference>
<accession>A0ABU2KT23</accession>